<keyword evidence="4" id="KW-1185">Reference proteome</keyword>
<feature type="transmembrane region" description="Helical" evidence="2">
    <location>
        <begin position="219"/>
        <end position="245"/>
    </location>
</feature>
<evidence type="ECO:0000313" key="3">
    <source>
        <dbReference type="EMBL" id="ANS78552.1"/>
    </source>
</evidence>
<feature type="transmembrane region" description="Helical" evidence="2">
    <location>
        <begin position="81"/>
        <end position="103"/>
    </location>
</feature>
<feature type="transmembrane region" description="Helical" evidence="2">
    <location>
        <begin position="257"/>
        <end position="278"/>
    </location>
</feature>
<dbReference type="PANTHER" id="PTHR36844:SF1">
    <property type="entry name" value="PROTEASE PRSW"/>
    <property type="match status" value="1"/>
</dbReference>
<reference evidence="3 4" key="1">
    <citation type="submission" date="2016-03" db="EMBL/GenBank/DDBJ databases">
        <title>Shallow-sea hydrothermal system.</title>
        <authorList>
            <person name="Tang K."/>
        </authorList>
    </citation>
    <scope>NUCLEOTIDE SEQUENCE [LARGE SCALE GENOMIC DNA]</scope>
    <source>
        <strain evidence="3 4">JLT9</strain>
    </source>
</reference>
<keyword evidence="2" id="KW-0812">Transmembrane</keyword>
<protein>
    <submittedName>
        <fullName evidence="3">Putative membrane protein</fullName>
    </submittedName>
</protein>
<feature type="transmembrane region" description="Helical" evidence="2">
    <location>
        <begin position="284"/>
        <end position="306"/>
    </location>
</feature>
<evidence type="ECO:0000256" key="1">
    <source>
        <dbReference type="SAM" id="MobiDB-lite"/>
    </source>
</evidence>
<dbReference type="Proteomes" id="UP000092482">
    <property type="component" value="Chromosome"/>
</dbReference>
<gene>
    <name evidence="3" type="ORF">SGUI_1156</name>
</gene>
<feature type="region of interest" description="Disordered" evidence="1">
    <location>
        <begin position="1"/>
        <end position="46"/>
    </location>
</feature>
<feature type="transmembrane region" description="Helical" evidence="2">
    <location>
        <begin position="154"/>
        <end position="176"/>
    </location>
</feature>
<accession>A0A1B1NAU7</accession>
<dbReference type="InterPro" id="IPR026898">
    <property type="entry name" value="PrsW"/>
</dbReference>
<feature type="transmembrane region" description="Helical" evidence="2">
    <location>
        <begin position="115"/>
        <end position="134"/>
    </location>
</feature>
<dbReference type="Pfam" id="PF13367">
    <property type="entry name" value="PrsW-protease"/>
    <property type="match status" value="1"/>
</dbReference>
<dbReference type="KEGG" id="serj:SGUI_1156"/>
<sequence length="409" mass="43759">MLFQPTPPSSSLPGSSAGSGAPGTSGDWHQVMSFQQPQGPTPPNATRRPVIRRVLLWSAVVSVFGLAALAMTLIVTTAVGLQAAILGMLSASLALGIVIPLFIWVDRLEAEPARLLWFAFLWGALISTLAALLLNEIGVAVLAGTGADPLVAGAVLVAPLTEEVAKGLGVLLIFLFARREFNGVTDGIVYAGIVAAGFAFVENILYLGQTFLEAGAPGLVGLFIMRCLVSPFAHPMFTVCTGLALGLVAHRRRASSAWVVLVGLACAVFLHALFNYSAVAASEYYLVLFLVVQVPLFIAFLLLLRWARNRESRLMRDALTTYGMAGWYTPAEVAMLASPGERRRARRWAGGVGGKQAEKAMEAFQDESGELAMVRKHLISGGPDPVWQAREKRILDAVTAHRRVFVPQA</sequence>
<dbReference type="AlphaFoldDB" id="A0A1B1NAU7"/>
<dbReference type="GO" id="GO:0008233">
    <property type="term" value="F:peptidase activity"/>
    <property type="evidence" value="ECO:0007669"/>
    <property type="project" value="InterPro"/>
</dbReference>
<dbReference type="RefSeq" id="WP_083190525.1">
    <property type="nucleotide sequence ID" value="NZ_CP014989.1"/>
</dbReference>
<evidence type="ECO:0000313" key="4">
    <source>
        <dbReference type="Proteomes" id="UP000092482"/>
    </source>
</evidence>
<dbReference type="EMBL" id="CP014989">
    <property type="protein sequence ID" value="ANS78552.1"/>
    <property type="molecule type" value="Genomic_DNA"/>
</dbReference>
<feature type="transmembrane region" description="Helical" evidence="2">
    <location>
        <begin position="54"/>
        <end position="75"/>
    </location>
</feature>
<name>A0A1B1NAU7_9MICO</name>
<organism evidence="3 4">
    <name type="scientific">Serinicoccus hydrothermalis</name>
    <dbReference type="NCBI Taxonomy" id="1758689"/>
    <lineage>
        <taxon>Bacteria</taxon>
        <taxon>Bacillati</taxon>
        <taxon>Actinomycetota</taxon>
        <taxon>Actinomycetes</taxon>
        <taxon>Micrococcales</taxon>
        <taxon>Ornithinimicrobiaceae</taxon>
        <taxon>Serinicoccus</taxon>
    </lineage>
</organism>
<keyword evidence="2" id="KW-0472">Membrane</keyword>
<evidence type="ECO:0000256" key="2">
    <source>
        <dbReference type="SAM" id="Phobius"/>
    </source>
</evidence>
<dbReference type="PANTHER" id="PTHR36844">
    <property type="entry name" value="PROTEASE PRSW"/>
    <property type="match status" value="1"/>
</dbReference>
<proteinExistence type="predicted"/>
<feature type="compositionally biased region" description="Pro residues" evidence="1">
    <location>
        <begin position="1"/>
        <end position="10"/>
    </location>
</feature>
<dbReference type="OrthoDB" id="9785431at2"/>
<feature type="compositionally biased region" description="Low complexity" evidence="1">
    <location>
        <begin position="11"/>
        <end position="26"/>
    </location>
</feature>
<keyword evidence="2" id="KW-1133">Transmembrane helix</keyword>
<feature type="transmembrane region" description="Helical" evidence="2">
    <location>
        <begin position="188"/>
        <end position="207"/>
    </location>
</feature>